<keyword evidence="4" id="KW-1185">Reference proteome</keyword>
<dbReference type="GO" id="GO:0008233">
    <property type="term" value="F:peptidase activity"/>
    <property type="evidence" value="ECO:0007669"/>
    <property type="project" value="InterPro"/>
</dbReference>
<proteinExistence type="inferred from homology"/>
<dbReference type="eggNOG" id="ENOG502QSNW">
    <property type="taxonomic scope" value="Eukaryota"/>
</dbReference>
<evidence type="ECO:0000256" key="2">
    <source>
        <dbReference type="ARBA" id="ARBA00022801"/>
    </source>
</evidence>
<dbReference type="KEGG" id="tmn:UCRPA7_6607"/>
<dbReference type="Proteomes" id="UP000014074">
    <property type="component" value="Unassembled WGS sequence"/>
</dbReference>
<dbReference type="SUPFAM" id="SSF53474">
    <property type="entry name" value="alpha/beta-Hydrolases"/>
    <property type="match status" value="1"/>
</dbReference>
<dbReference type="InterPro" id="IPR029058">
    <property type="entry name" value="AB_hydrolase_fold"/>
</dbReference>
<dbReference type="GeneID" id="19327281"/>
<dbReference type="PRINTS" id="PR00793">
    <property type="entry name" value="PROAMNOPTASE"/>
</dbReference>
<comment type="similarity">
    <text evidence="1">Belongs to the peptidase S33 family.</text>
</comment>
<gene>
    <name evidence="3" type="ORF">UCRPA7_6607</name>
</gene>
<name>R8BFA8_PHAM7</name>
<dbReference type="AlphaFoldDB" id="R8BFA8"/>
<evidence type="ECO:0000313" key="3">
    <source>
        <dbReference type="EMBL" id="EON97985.1"/>
    </source>
</evidence>
<dbReference type="GO" id="GO:0006508">
    <property type="term" value="P:proteolysis"/>
    <property type="evidence" value="ECO:0007669"/>
    <property type="project" value="InterPro"/>
</dbReference>
<organism evidence="3 4">
    <name type="scientific">Phaeoacremonium minimum (strain UCR-PA7)</name>
    <name type="common">Esca disease fungus</name>
    <name type="synonym">Togninia minima</name>
    <dbReference type="NCBI Taxonomy" id="1286976"/>
    <lineage>
        <taxon>Eukaryota</taxon>
        <taxon>Fungi</taxon>
        <taxon>Dikarya</taxon>
        <taxon>Ascomycota</taxon>
        <taxon>Pezizomycotina</taxon>
        <taxon>Sordariomycetes</taxon>
        <taxon>Sordariomycetidae</taxon>
        <taxon>Togniniales</taxon>
        <taxon>Togniniaceae</taxon>
        <taxon>Phaeoacremonium</taxon>
    </lineage>
</organism>
<sequence length="446" mass="50944">MYDPSHHSFGPAAASDGIEPARLLSHHTHLVPGQLLVTEYAFEVPKDYNNPSSGSIRLFARSVTKREVPIIPLSSADFYHYAQKPWFVYLEGGPGFGNREPQESPITRFVLNRGYQMLFLDYRGTGLSATITADTLELQGGPQEQADYLKLFRQDNNVRDLEAVRRCLTEDYPAEKKQWSIFGQSFGGFVSLTYLSNKFPGDIELVRNLATHIGTSPKGIDLPAGGRLTVRRLLTVGHMFGLHGGVDTVHSLLLRMKSDLDQFKFFTRPTLTQIEQHMLPFDIAPIYAILHEAIYCYKKGLRSDWAANRIGQKLSEFAWLSDRPPGFNSEAFEKTTLYFSGEMIYPFMFDVYPELKRMKQAAHILAHYDEWDNLYDEDQLARNEVPIYAASFIDDMYVDCDLARDTVRKVQGVKVFETNSMYHNAVRARPEEVLPQLFRLRDDTID</sequence>
<protein>
    <submittedName>
        <fullName evidence="3">Putative proline iminopeptidase protein</fullName>
    </submittedName>
</protein>
<dbReference type="InterPro" id="IPR051601">
    <property type="entry name" value="Serine_prot/Carboxylest_S33"/>
</dbReference>
<keyword evidence="2" id="KW-0378">Hydrolase</keyword>
<reference evidence="4" key="1">
    <citation type="journal article" date="2013" name="Genome Announc.">
        <title>Draft genome sequence of the ascomycete Phaeoacremonium aleophilum strain UCR-PA7, a causal agent of the esca disease complex in grapevines.</title>
        <authorList>
            <person name="Blanco-Ulate B."/>
            <person name="Rolshausen P."/>
            <person name="Cantu D."/>
        </authorList>
    </citation>
    <scope>NUCLEOTIDE SEQUENCE [LARGE SCALE GENOMIC DNA]</scope>
    <source>
        <strain evidence="4">UCR-PA7</strain>
    </source>
</reference>
<dbReference type="HOGENOM" id="CLU_024518_2_1_1"/>
<accession>R8BFA8</accession>
<dbReference type="OrthoDB" id="1898734at2759"/>
<dbReference type="RefSeq" id="XP_007917335.1">
    <property type="nucleotide sequence ID" value="XM_007919144.1"/>
</dbReference>
<dbReference type="Gene3D" id="3.40.50.1820">
    <property type="entry name" value="alpha/beta hydrolase"/>
    <property type="match status" value="1"/>
</dbReference>
<dbReference type="EMBL" id="KB933247">
    <property type="protein sequence ID" value="EON97985.1"/>
    <property type="molecule type" value="Genomic_DNA"/>
</dbReference>
<evidence type="ECO:0000313" key="4">
    <source>
        <dbReference type="Proteomes" id="UP000014074"/>
    </source>
</evidence>
<evidence type="ECO:0000256" key="1">
    <source>
        <dbReference type="ARBA" id="ARBA00010088"/>
    </source>
</evidence>
<dbReference type="PANTHER" id="PTHR43248:SF2">
    <property type="entry name" value="PROLYL AMINOPEPTIDASE"/>
    <property type="match status" value="1"/>
</dbReference>
<dbReference type="PANTHER" id="PTHR43248">
    <property type="entry name" value="2-SUCCINYL-6-HYDROXY-2,4-CYCLOHEXADIENE-1-CARBOXYLATE SYNTHASE"/>
    <property type="match status" value="1"/>
</dbReference>
<dbReference type="InterPro" id="IPR002410">
    <property type="entry name" value="Peptidase_S33"/>
</dbReference>